<dbReference type="Pfam" id="PF01636">
    <property type="entry name" value="APH"/>
    <property type="match status" value="1"/>
</dbReference>
<dbReference type="AlphaFoldDB" id="A0A0A2VBX7"/>
<reference evidence="2 3" key="1">
    <citation type="submission" date="2012-10" db="EMBL/GenBank/DDBJ databases">
        <title>Genome sequencing and analysis of entomopathogenic fungi Beauveria bassiana D1-5.</title>
        <authorList>
            <person name="Li Q."/>
            <person name="Wang L."/>
            <person name="Zhang Z."/>
            <person name="Wang Q."/>
            <person name="Ren J."/>
            <person name="Wang M."/>
            <person name="Xu W."/>
            <person name="Wang J."/>
            <person name="Lu Y."/>
            <person name="Du Q."/>
            <person name="Sun Z."/>
        </authorList>
    </citation>
    <scope>NUCLEOTIDE SEQUENCE [LARGE SCALE GENOMIC DNA]</scope>
    <source>
        <strain evidence="2 3">D1-5</strain>
    </source>
</reference>
<proteinExistence type="predicted"/>
<evidence type="ECO:0000313" key="3">
    <source>
        <dbReference type="Proteomes" id="UP000030106"/>
    </source>
</evidence>
<dbReference type="HOGENOM" id="CLU_021768_3_2_1"/>
<dbReference type="EMBL" id="ANFO01000983">
    <property type="protein sequence ID" value="KGQ05028.1"/>
    <property type="molecule type" value="Genomic_DNA"/>
</dbReference>
<protein>
    <recommendedName>
        <fullName evidence="1">Aminoglycoside phosphotransferase domain-containing protein</fullName>
    </recommendedName>
</protein>
<dbReference type="Proteomes" id="UP000030106">
    <property type="component" value="Unassembled WGS sequence"/>
</dbReference>
<dbReference type="OrthoDB" id="2906425at2759"/>
<dbReference type="InterPro" id="IPR051678">
    <property type="entry name" value="AGP_Transferase"/>
</dbReference>
<feature type="domain" description="Aminoglycoside phosphotransferase" evidence="1">
    <location>
        <begin position="24"/>
        <end position="247"/>
    </location>
</feature>
<dbReference type="eggNOG" id="ENOG502S7HW">
    <property type="taxonomic scope" value="Eukaryota"/>
</dbReference>
<dbReference type="STRING" id="1245745.A0A0A2VBX7"/>
<dbReference type="SUPFAM" id="SSF56112">
    <property type="entry name" value="Protein kinase-like (PK-like)"/>
    <property type="match status" value="1"/>
</dbReference>
<dbReference type="InterPro" id="IPR011009">
    <property type="entry name" value="Kinase-like_dom_sf"/>
</dbReference>
<accession>A0A0A2VBX7</accession>
<dbReference type="Gene3D" id="3.90.1200.10">
    <property type="match status" value="1"/>
</dbReference>
<organism evidence="2 3">
    <name type="scientific">Beauveria bassiana D1-5</name>
    <dbReference type="NCBI Taxonomy" id="1245745"/>
    <lineage>
        <taxon>Eukaryota</taxon>
        <taxon>Fungi</taxon>
        <taxon>Dikarya</taxon>
        <taxon>Ascomycota</taxon>
        <taxon>Pezizomycotina</taxon>
        <taxon>Sordariomycetes</taxon>
        <taxon>Hypocreomycetidae</taxon>
        <taxon>Hypocreales</taxon>
        <taxon>Cordycipitaceae</taxon>
        <taxon>Beauveria</taxon>
    </lineage>
</organism>
<name>A0A0A2VBX7_BEABA</name>
<dbReference type="PANTHER" id="PTHR21310">
    <property type="entry name" value="AMINOGLYCOSIDE PHOSPHOTRANSFERASE-RELATED-RELATED"/>
    <property type="match status" value="1"/>
</dbReference>
<dbReference type="PANTHER" id="PTHR21310:SF15">
    <property type="entry name" value="AMINOGLYCOSIDE PHOSPHOTRANSFERASE DOMAIN-CONTAINING PROTEIN"/>
    <property type="match status" value="1"/>
</dbReference>
<dbReference type="InterPro" id="IPR002575">
    <property type="entry name" value="Aminoglycoside_PTrfase"/>
</dbReference>
<evidence type="ECO:0000313" key="2">
    <source>
        <dbReference type="EMBL" id="KGQ05028.1"/>
    </source>
</evidence>
<gene>
    <name evidence="2" type="ORF">BBAD15_g9722</name>
</gene>
<sequence length="278" mass="31887">MSPESTLIFEGDYAVRKRGFAHLLRMEVESICFLKHHLSVAIPVPSIIGYCLDEQTKTIERVEENYIRMKRVSGVRLDVAWPGMTPGARATMCQQLRTFLEQVHQIEPEPGTYQIRNIAGGACYNHRRSEPPSPAASVTSAAEFRRPFLWSACPDVATFQGALPNALRARRAEAAETFRRRFARLQPPRRARFCHGDLSWANIFVDEATGRLHGVTDWETAGFWPEWWEYYMALLGTRGEQPWWRQVVAEVMKEYPEELKIMTEMDSLVNELANEEPG</sequence>
<comment type="caution">
    <text evidence="2">The sequence shown here is derived from an EMBL/GenBank/DDBJ whole genome shotgun (WGS) entry which is preliminary data.</text>
</comment>
<evidence type="ECO:0000259" key="1">
    <source>
        <dbReference type="Pfam" id="PF01636"/>
    </source>
</evidence>